<dbReference type="Proteomes" id="UP001377567">
    <property type="component" value="Unassembled WGS sequence"/>
</dbReference>
<evidence type="ECO:0000313" key="1">
    <source>
        <dbReference type="EMBL" id="GMM56264.1"/>
    </source>
</evidence>
<dbReference type="AlphaFoldDB" id="A0AAV5RXC6"/>
<proteinExistence type="predicted"/>
<dbReference type="EMBL" id="BTGD01000008">
    <property type="protein sequence ID" value="GMM56264.1"/>
    <property type="molecule type" value="Genomic_DNA"/>
</dbReference>
<keyword evidence="2" id="KW-1185">Reference proteome</keyword>
<sequence length="153" mass="17575">MIHAIDKEIKEGTKSKLLEMFHGKTRNPEHSTYKKVYSQANLNCRCQRTDRFEQFTANPVEQFQSTIRSVKEASVDNLVSQLSMIKLITFNAPSKMNDVDEPILSGFGRAVILLNVALALTIKFENKIEHRSTPKTKTITLLCIQYPKTTWMR</sequence>
<comment type="caution">
    <text evidence="1">The sequence shown here is derived from an EMBL/GenBank/DDBJ whole genome shotgun (WGS) entry which is preliminary data.</text>
</comment>
<name>A0AAV5RXC6_MAUHU</name>
<evidence type="ECO:0000313" key="2">
    <source>
        <dbReference type="Proteomes" id="UP001377567"/>
    </source>
</evidence>
<reference evidence="1 2" key="1">
    <citation type="journal article" date="2023" name="Elife">
        <title>Identification of key yeast species and microbe-microbe interactions impacting larval growth of Drosophila in the wild.</title>
        <authorList>
            <person name="Mure A."/>
            <person name="Sugiura Y."/>
            <person name="Maeda R."/>
            <person name="Honda K."/>
            <person name="Sakurai N."/>
            <person name="Takahashi Y."/>
            <person name="Watada M."/>
            <person name="Katoh T."/>
            <person name="Gotoh A."/>
            <person name="Gotoh Y."/>
            <person name="Taniguchi I."/>
            <person name="Nakamura K."/>
            <person name="Hayashi T."/>
            <person name="Katayama T."/>
            <person name="Uemura T."/>
            <person name="Hattori Y."/>
        </authorList>
    </citation>
    <scope>NUCLEOTIDE SEQUENCE [LARGE SCALE GENOMIC DNA]</scope>
    <source>
        <strain evidence="1 2">KH-74</strain>
    </source>
</reference>
<protein>
    <submittedName>
        <fullName evidence="1">Uncharacterized protein</fullName>
    </submittedName>
</protein>
<gene>
    <name evidence="1" type="ORF">DAKH74_028800</name>
</gene>
<accession>A0AAV5RXC6</accession>
<organism evidence="1 2">
    <name type="scientific">Maudiozyma humilis</name>
    <name type="common">Sour dough yeast</name>
    <name type="synonym">Kazachstania humilis</name>
    <dbReference type="NCBI Taxonomy" id="51915"/>
    <lineage>
        <taxon>Eukaryota</taxon>
        <taxon>Fungi</taxon>
        <taxon>Dikarya</taxon>
        <taxon>Ascomycota</taxon>
        <taxon>Saccharomycotina</taxon>
        <taxon>Saccharomycetes</taxon>
        <taxon>Saccharomycetales</taxon>
        <taxon>Saccharomycetaceae</taxon>
        <taxon>Maudiozyma</taxon>
    </lineage>
</organism>